<comment type="caution">
    <text evidence="1">The sequence shown here is derived from an EMBL/GenBank/DDBJ whole genome shotgun (WGS) entry which is preliminary data.</text>
</comment>
<protein>
    <submittedName>
        <fullName evidence="1">Uncharacterized protein</fullName>
    </submittedName>
</protein>
<proteinExistence type="predicted"/>
<gene>
    <name evidence="1" type="ORF">FNH06_04110</name>
</gene>
<accession>A0A558ALC6</accession>
<organism evidence="1 2">
    <name type="scientific">Amycolatopsis acidiphila</name>
    <dbReference type="NCBI Taxonomy" id="715473"/>
    <lineage>
        <taxon>Bacteria</taxon>
        <taxon>Bacillati</taxon>
        <taxon>Actinomycetota</taxon>
        <taxon>Actinomycetes</taxon>
        <taxon>Pseudonocardiales</taxon>
        <taxon>Pseudonocardiaceae</taxon>
        <taxon>Amycolatopsis</taxon>
    </lineage>
</organism>
<evidence type="ECO:0000313" key="2">
    <source>
        <dbReference type="Proteomes" id="UP000318578"/>
    </source>
</evidence>
<name>A0A558ALC6_9PSEU</name>
<dbReference type="AlphaFoldDB" id="A0A558ALC6"/>
<keyword evidence="2" id="KW-1185">Reference proteome</keyword>
<dbReference type="Proteomes" id="UP000318578">
    <property type="component" value="Unassembled WGS sequence"/>
</dbReference>
<sequence>MEENLAADVTGALLRGGPLPQTTCRAVAETLGQAALDALVLLTTQYQAAQRLRGPRARRVRNHD</sequence>
<evidence type="ECO:0000313" key="1">
    <source>
        <dbReference type="EMBL" id="TVT25011.1"/>
    </source>
</evidence>
<dbReference type="RefSeq" id="WP_144633781.1">
    <property type="nucleotide sequence ID" value="NZ_BNAX01000032.1"/>
</dbReference>
<dbReference type="EMBL" id="VJZA01000004">
    <property type="protein sequence ID" value="TVT25011.1"/>
    <property type="molecule type" value="Genomic_DNA"/>
</dbReference>
<reference evidence="1 2" key="1">
    <citation type="submission" date="2019-07" db="EMBL/GenBank/DDBJ databases">
        <title>New species of Amycolatopsis and Streptomyces.</title>
        <authorList>
            <person name="Duangmal K."/>
            <person name="Teo W.F.A."/>
            <person name="Lipun K."/>
        </authorList>
    </citation>
    <scope>NUCLEOTIDE SEQUENCE [LARGE SCALE GENOMIC DNA]</scope>
    <source>
        <strain evidence="1 2">JCM 30562</strain>
    </source>
</reference>